<protein>
    <recommendedName>
        <fullName evidence="4">Transcriptional activator HlyU</fullName>
    </recommendedName>
</protein>
<dbReference type="Pfam" id="PF10115">
    <property type="entry name" value="HlyU"/>
    <property type="match status" value="1"/>
</dbReference>
<evidence type="ECO:0000313" key="3">
    <source>
        <dbReference type="Proteomes" id="UP000437638"/>
    </source>
</evidence>
<dbReference type="EMBL" id="WTKP01000001">
    <property type="protein sequence ID" value="MWJ26702.1"/>
    <property type="molecule type" value="Genomic_DNA"/>
</dbReference>
<dbReference type="RefSeq" id="WP_160416945.1">
    <property type="nucleotide sequence ID" value="NZ_WTKP01000001.1"/>
</dbReference>
<dbReference type="InterPro" id="IPR018772">
    <property type="entry name" value="Transcription_activator_HlyU"/>
</dbReference>
<name>A0A7X3GXG7_9GAMM</name>
<gene>
    <name evidence="2" type="ORF">GPM19_00515</name>
</gene>
<evidence type="ECO:0008006" key="4">
    <source>
        <dbReference type="Google" id="ProtNLM"/>
    </source>
</evidence>
<sequence length="114" mass="12608">MLKKLFSGLFNAESNAQSPEAAEPVAYKGYLIISQPEEQGGQFRVSGWIQYPQTEGHTLEHRFERSDSLPGREACDALMVSKAQRYIDEVGDGMFELDPRQQGSSPQASSPEGN</sequence>
<feature type="compositionally biased region" description="Polar residues" evidence="1">
    <location>
        <begin position="101"/>
        <end position="114"/>
    </location>
</feature>
<organism evidence="2 3">
    <name type="scientific">Vreelandella zhuhanensis</name>
    <dbReference type="NCBI Taxonomy" id="2684210"/>
    <lineage>
        <taxon>Bacteria</taxon>
        <taxon>Pseudomonadati</taxon>
        <taxon>Pseudomonadota</taxon>
        <taxon>Gammaproteobacteria</taxon>
        <taxon>Oceanospirillales</taxon>
        <taxon>Halomonadaceae</taxon>
        <taxon>Vreelandella</taxon>
    </lineage>
</organism>
<evidence type="ECO:0000313" key="2">
    <source>
        <dbReference type="EMBL" id="MWJ26702.1"/>
    </source>
</evidence>
<dbReference type="AlphaFoldDB" id="A0A7X3GXG7"/>
<dbReference type="Proteomes" id="UP000437638">
    <property type="component" value="Unassembled WGS sequence"/>
</dbReference>
<feature type="region of interest" description="Disordered" evidence="1">
    <location>
        <begin position="95"/>
        <end position="114"/>
    </location>
</feature>
<comment type="caution">
    <text evidence="2">The sequence shown here is derived from an EMBL/GenBank/DDBJ whole genome shotgun (WGS) entry which is preliminary data.</text>
</comment>
<reference evidence="2 3" key="1">
    <citation type="submission" date="2019-12" db="EMBL/GenBank/DDBJ databases">
        <title>Halomonas rutogse sp. nov. isolated from two lakes on Tibetan Plateau.</title>
        <authorList>
            <person name="Gao P."/>
        </authorList>
    </citation>
    <scope>NUCLEOTIDE SEQUENCE [LARGE SCALE GENOMIC DNA]</scope>
    <source>
        <strain evidence="2 3">ZH2S</strain>
    </source>
</reference>
<accession>A0A7X3GXG7</accession>
<keyword evidence="3" id="KW-1185">Reference proteome</keyword>
<evidence type="ECO:0000256" key="1">
    <source>
        <dbReference type="SAM" id="MobiDB-lite"/>
    </source>
</evidence>
<proteinExistence type="predicted"/>